<keyword evidence="5 6" id="KW-0234">DNA repair</keyword>
<evidence type="ECO:0000313" key="8">
    <source>
        <dbReference type="Proteomes" id="UP000199101"/>
    </source>
</evidence>
<dbReference type="InterPro" id="IPR004603">
    <property type="entry name" value="DNA_mismatch_endonuc_vsr"/>
</dbReference>
<dbReference type="AlphaFoldDB" id="A0A1C3VSI2"/>
<protein>
    <recommendedName>
        <fullName evidence="6">Very short patch repair endonuclease</fullName>
        <ecNumber evidence="6">3.1.-.-</ecNumber>
    </recommendedName>
</protein>
<keyword evidence="1 6" id="KW-0540">Nuclease</keyword>
<evidence type="ECO:0000313" key="7">
    <source>
        <dbReference type="EMBL" id="SCB30732.1"/>
    </source>
</evidence>
<dbReference type="InterPro" id="IPR011335">
    <property type="entry name" value="Restrct_endonuc-II-like"/>
</dbReference>
<dbReference type="EC" id="3.1.-.-" evidence="6"/>
<evidence type="ECO:0000256" key="2">
    <source>
        <dbReference type="ARBA" id="ARBA00022759"/>
    </source>
</evidence>
<evidence type="ECO:0000256" key="3">
    <source>
        <dbReference type="ARBA" id="ARBA00022763"/>
    </source>
</evidence>
<evidence type="ECO:0000256" key="1">
    <source>
        <dbReference type="ARBA" id="ARBA00022722"/>
    </source>
</evidence>
<name>A0A1C3VSI2_9HYPH</name>
<dbReference type="NCBIfam" id="TIGR00632">
    <property type="entry name" value="vsr"/>
    <property type="match status" value="1"/>
</dbReference>
<reference evidence="8" key="1">
    <citation type="submission" date="2016-08" db="EMBL/GenBank/DDBJ databases">
        <authorList>
            <person name="Varghese N."/>
            <person name="Submissions Spin"/>
        </authorList>
    </citation>
    <scope>NUCLEOTIDE SEQUENCE [LARGE SCALE GENOMIC DNA]</scope>
    <source>
        <strain evidence="8">HAMBI 2975</strain>
    </source>
</reference>
<keyword evidence="2 6" id="KW-0255">Endonuclease</keyword>
<keyword evidence="3 6" id="KW-0227">DNA damage</keyword>
<dbReference type="STRING" id="410764.GA0061103_4312"/>
<dbReference type="Proteomes" id="UP000199101">
    <property type="component" value="Unassembled WGS sequence"/>
</dbReference>
<dbReference type="GO" id="GO:0006298">
    <property type="term" value="P:mismatch repair"/>
    <property type="evidence" value="ECO:0007669"/>
    <property type="project" value="UniProtKB-UniRule"/>
</dbReference>
<organism evidence="7 8">
    <name type="scientific">Rhizobium multihospitium</name>
    <dbReference type="NCBI Taxonomy" id="410764"/>
    <lineage>
        <taxon>Bacteria</taxon>
        <taxon>Pseudomonadati</taxon>
        <taxon>Pseudomonadota</taxon>
        <taxon>Alphaproteobacteria</taxon>
        <taxon>Hyphomicrobiales</taxon>
        <taxon>Rhizobiaceae</taxon>
        <taxon>Rhizobium/Agrobacterium group</taxon>
        <taxon>Rhizobium</taxon>
    </lineage>
</organism>
<dbReference type="CDD" id="cd00221">
    <property type="entry name" value="Vsr"/>
    <property type="match status" value="1"/>
</dbReference>
<comment type="function">
    <text evidence="6">May nick specific sequences that contain T:G mispairs resulting from m5C-deamination.</text>
</comment>
<dbReference type="OrthoDB" id="9801520at2"/>
<evidence type="ECO:0000256" key="6">
    <source>
        <dbReference type="PIRNR" id="PIRNR018267"/>
    </source>
</evidence>
<gene>
    <name evidence="7" type="ORF">GA0061103_4312</name>
</gene>
<dbReference type="EMBL" id="FMAG01000003">
    <property type="protein sequence ID" value="SCB30732.1"/>
    <property type="molecule type" value="Genomic_DNA"/>
</dbReference>
<keyword evidence="8" id="KW-1185">Reference proteome</keyword>
<comment type="similarity">
    <text evidence="6">Belongs to the vsr family.</text>
</comment>
<dbReference type="GO" id="GO:0004519">
    <property type="term" value="F:endonuclease activity"/>
    <property type="evidence" value="ECO:0007669"/>
    <property type="project" value="UniProtKB-KW"/>
</dbReference>
<accession>A0A1C3VSI2</accession>
<dbReference type="Gene3D" id="3.40.960.10">
    <property type="entry name" value="VSR Endonuclease"/>
    <property type="match status" value="1"/>
</dbReference>
<evidence type="ECO:0000256" key="5">
    <source>
        <dbReference type="ARBA" id="ARBA00023204"/>
    </source>
</evidence>
<dbReference type="Pfam" id="PF03852">
    <property type="entry name" value="Vsr"/>
    <property type="match status" value="1"/>
</dbReference>
<dbReference type="GO" id="GO:0016787">
    <property type="term" value="F:hydrolase activity"/>
    <property type="evidence" value="ECO:0007669"/>
    <property type="project" value="UniProtKB-KW"/>
</dbReference>
<keyword evidence="4 6" id="KW-0378">Hydrolase</keyword>
<dbReference type="SUPFAM" id="SSF52980">
    <property type="entry name" value="Restriction endonuclease-like"/>
    <property type="match status" value="1"/>
</dbReference>
<dbReference type="PIRSF" id="PIRSF018267">
    <property type="entry name" value="VSR_endonuc"/>
    <property type="match status" value="1"/>
</dbReference>
<evidence type="ECO:0000256" key="4">
    <source>
        <dbReference type="ARBA" id="ARBA00022801"/>
    </source>
</evidence>
<proteinExistence type="inferred from homology"/>
<dbReference type="RefSeq" id="WP_092712854.1">
    <property type="nucleotide sequence ID" value="NZ_FMAG01000003.1"/>
</dbReference>
<sequence length="138" mass="15886">MDIVSSSKRSEMMAGIKGRNTRPEIAVRRIAHQLGLRFRLHRKDLPGSPDLVFPRHKTAVFVHGCYWHRHPGCRLAYSPKSNITFWTAKFEGNVARDIRDRRELEEDGWKVVIIWECQSKNVDAITSILKCEVCNGGQ</sequence>